<dbReference type="PANTHER" id="PTHR11365:SF2">
    <property type="entry name" value="5-OXOPROLINASE"/>
    <property type="match status" value="1"/>
</dbReference>
<organism evidence="2 3">
    <name type="scientific">Macrostomum lignano</name>
    <dbReference type="NCBI Taxonomy" id="282301"/>
    <lineage>
        <taxon>Eukaryota</taxon>
        <taxon>Metazoa</taxon>
        <taxon>Spiralia</taxon>
        <taxon>Lophotrochozoa</taxon>
        <taxon>Platyhelminthes</taxon>
        <taxon>Rhabditophora</taxon>
        <taxon>Macrostomorpha</taxon>
        <taxon>Macrostomida</taxon>
        <taxon>Macrostomidae</taxon>
        <taxon>Macrostomum</taxon>
    </lineage>
</organism>
<dbReference type="AlphaFoldDB" id="A0A1I8JR28"/>
<dbReference type="GO" id="GO:0005829">
    <property type="term" value="C:cytosol"/>
    <property type="evidence" value="ECO:0007669"/>
    <property type="project" value="TreeGrafter"/>
</dbReference>
<reference evidence="3" key="1">
    <citation type="submission" date="2016-11" db="UniProtKB">
        <authorList>
            <consortium name="WormBaseParasite"/>
        </authorList>
    </citation>
    <scope>IDENTIFICATION</scope>
</reference>
<feature type="domain" description="Hydantoinase A/oxoprolinase" evidence="1">
    <location>
        <begin position="16"/>
        <end position="164"/>
    </location>
</feature>
<sequence length="555" mass="61400">VSLSHRVMQMVRAVPRGHTACADAYLTPCIDKYIGGFASGFAGGLKVGQGFNGSRAILSGPAGGVVGYALTTHRQAAVRQSLAFDMGGTSTDVSRFDGQLEHVFETTTAGVAIQAPQLDINTVAAGGGSRLFFSAPLFVVGPDPRVGGAHPGPVCYRKGGPLTPSRMPTWCWAGCSRISFRRSFGPTALIRHWTQRGQGHALACFGGAGGQHACAIARSLGMIRVFCAQVLRHPQRLRPRAGRCVVHEAQEPCAMEYRQVGERFASVLCPYNLASIEKRFQHLEGECLAKLTQQGFDKPHWWACASRLGLESDPDVIFCIDGFYGDALSGRVHNRNEVQLDLLRGFVVDDGDELGYEHDDEGIFGRVSATTRESKGSRSSSSESLSCIRYERYLHLRYDGTDCAVMCRGSTEPNEDYLSVFVHRYRTEFGFTLDDRRVLIDDIAFEALLRLVPMRKPLQTRSLAARVHHRPSVVLEQNQPYWWSRIGQSSLTKTADLLNQSQISRRRRLRQRRQPIAESELSQMGRVLPENQHLVLTSRERLDFSCALFGPDGRA</sequence>
<evidence type="ECO:0000313" key="3">
    <source>
        <dbReference type="WBParaSite" id="snap_masked-unitig_37565-processed-gene-0.1-mRNA-1"/>
    </source>
</evidence>
<protein>
    <submittedName>
        <fullName evidence="3">Hydantoinase_A domain-containing protein</fullName>
    </submittedName>
</protein>
<name>A0A1I8JR28_9PLAT</name>
<dbReference type="GO" id="GO:0017168">
    <property type="term" value="F:5-oxoprolinase (ATP-hydrolyzing) activity"/>
    <property type="evidence" value="ECO:0007669"/>
    <property type="project" value="TreeGrafter"/>
</dbReference>
<dbReference type="InterPro" id="IPR045079">
    <property type="entry name" value="Oxoprolinase-like"/>
</dbReference>
<dbReference type="Pfam" id="PF01968">
    <property type="entry name" value="Hydantoinase_A"/>
    <property type="match status" value="2"/>
</dbReference>
<accession>A0A1I8JR28</accession>
<dbReference type="PANTHER" id="PTHR11365">
    <property type="entry name" value="5-OXOPROLINASE RELATED"/>
    <property type="match status" value="1"/>
</dbReference>
<dbReference type="InterPro" id="IPR002821">
    <property type="entry name" value="Hydantoinase_A"/>
</dbReference>
<feature type="domain" description="Hydantoinase A/oxoprolinase" evidence="1">
    <location>
        <begin position="198"/>
        <end position="227"/>
    </location>
</feature>
<keyword evidence="2" id="KW-1185">Reference proteome</keyword>
<proteinExistence type="predicted"/>
<dbReference type="WBParaSite" id="snap_masked-unitig_37565-processed-gene-0.1-mRNA-1">
    <property type="protein sequence ID" value="snap_masked-unitig_37565-processed-gene-0.1-mRNA-1"/>
    <property type="gene ID" value="snap_masked-unitig_37565-processed-gene-0.1"/>
</dbReference>
<evidence type="ECO:0000313" key="2">
    <source>
        <dbReference type="Proteomes" id="UP000095280"/>
    </source>
</evidence>
<evidence type="ECO:0000259" key="1">
    <source>
        <dbReference type="Pfam" id="PF01968"/>
    </source>
</evidence>
<dbReference type="Proteomes" id="UP000095280">
    <property type="component" value="Unplaced"/>
</dbReference>
<dbReference type="GO" id="GO:0006749">
    <property type="term" value="P:glutathione metabolic process"/>
    <property type="evidence" value="ECO:0007669"/>
    <property type="project" value="TreeGrafter"/>
</dbReference>